<evidence type="ECO:0000256" key="3">
    <source>
        <dbReference type="SAM" id="Phobius"/>
    </source>
</evidence>
<dbReference type="EMBL" id="JAACJN010000020">
    <property type="protein sequence ID" value="KAF5389711.1"/>
    <property type="molecule type" value="Genomic_DNA"/>
</dbReference>
<feature type="compositionally biased region" description="Polar residues" evidence="2">
    <location>
        <begin position="79"/>
        <end position="95"/>
    </location>
</feature>
<dbReference type="OrthoDB" id="4179406at2759"/>
<organism evidence="4 5">
    <name type="scientific">Collybiopsis confluens</name>
    <dbReference type="NCBI Taxonomy" id="2823264"/>
    <lineage>
        <taxon>Eukaryota</taxon>
        <taxon>Fungi</taxon>
        <taxon>Dikarya</taxon>
        <taxon>Basidiomycota</taxon>
        <taxon>Agaricomycotina</taxon>
        <taxon>Agaricomycetes</taxon>
        <taxon>Agaricomycetidae</taxon>
        <taxon>Agaricales</taxon>
        <taxon>Marasmiineae</taxon>
        <taxon>Omphalotaceae</taxon>
        <taxon>Collybiopsis</taxon>
    </lineage>
</organism>
<feature type="coiled-coil region" evidence="1">
    <location>
        <begin position="267"/>
        <end position="294"/>
    </location>
</feature>
<keyword evidence="3" id="KW-0472">Membrane</keyword>
<reference evidence="4 5" key="1">
    <citation type="journal article" date="2020" name="ISME J.">
        <title>Uncovering the hidden diversity of litter-decomposition mechanisms in mushroom-forming fungi.</title>
        <authorList>
            <person name="Floudas D."/>
            <person name="Bentzer J."/>
            <person name="Ahren D."/>
            <person name="Johansson T."/>
            <person name="Persson P."/>
            <person name="Tunlid A."/>
        </authorList>
    </citation>
    <scope>NUCLEOTIDE SEQUENCE [LARGE SCALE GENOMIC DNA]</scope>
    <source>
        <strain evidence="4 5">CBS 406.79</strain>
    </source>
</reference>
<keyword evidence="1" id="KW-0175">Coiled coil</keyword>
<feature type="compositionally biased region" description="Polar residues" evidence="2">
    <location>
        <begin position="62"/>
        <end position="71"/>
    </location>
</feature>
<sequence length="423" mass="47692">MTAFNSDTPHHPSDPTPADDEFTVIQPTPYDDHQKHLMDWLSNTKLELNKEPQGLTMPVDETIQSAPSSSPNHKEVSEGSITPNTSQPEPQFQPTVEMSRKWPRPRLLFQLMIPILIAVCSLYGLYDWEGSNIPADFPALANIHNHRVDQLFNQTVLASALSVKITEVETVTADFANAIAGSSLQGRESLEKDLISFRAKLEMTAEHLQDFEGKVTTALSDMIATLEDAEYTVHGVSISWSRFFRRTTNQRLSDKYQEALRVCSEALRVVFVEAQGLKRELKQLKHENQSIRKKIASESSILDDEKASFHSLWVALGFHKEFLDKYPKNRELLDHVEQYLSEAYKVTVSALSTLASLKGDIDALRTKSTAIDLQPTAPLEEQLKSIQQTLSRFRISKSRQLMGGTERVFGVEGDYQPAHITRV</sequence>
<evidence type="ECO:0000256" key="1">
    <source>
        <dbReference type="SAM" id="Coils"/>
    </source>
</evidence>
<feature type="transmembrane region" description="Helical" evidence="3">
    <location>
        <begin position="107"/>
        <end position="126"/>
    </location>
</feature>
<evidence type="ECO:0000313" key="4">
    <source>
        <dbReference type="EMBL" id="KAF5389711.1"/>
    </source>
</evidence>
<comment type="caution">
    <text evidence="4">The sequence shown here is derived from an EMBL/GenBank/DDBJ whole genome shotgun (WGS) entry which is preliminary data.</text>
</comment>
<keyword evidence="3" id="KW-0812">Transmembrane</keyword>
<keyword evidence="5" id="KW-1185">Reference proteome</keyword>
<feature type="region of interest" description="Disordered" evidence="2">
    <location>
        <begin position="1"/>
        <end position="29"/>
    </location>
</feature>
<dbReference type="AlphaFoldDB" id="A0A8H5HUS6"/>
<dbReference type="Proteomes" id="UP000518752">
    <property type="component" value="Unassembled WGS sequence"/>
</dbReference>
<evidence type="ECO:0000256" key="2">
    <source>
        <dbReference type="SAM" id="MobiDB-lite"/>
    </source>
</evidence>
<keyword evidence="3" id="KW-1133">Transmembrane helix</keyword>
<protein>
    <submittedName>
        <fullName evidence="4">Uncharacterized protein</fullName>
    </submittedName>
</protein>
<feature type="region of interest" description="Disordered" evidence="2">
    <location>
        <begin position="61"/>
        <end position="95"/>
    </location>
</feature>
<name>A0A8H5HUS6_9AGAR</name>
<gene>
    <name evidence="4" type="ORF">D9757_005964</name>
</gene>
<evidence type="ECO:0000313" key="5">
    <source>
        <dbReference type="Proteomes" id="UP000518752"/>
    </source>
</evidence>
<accession>A0A8H5HUS6</accession>
<proteinExistence type="predicted"/>